<dbReference type="GO" id="GO:0003677">
    <property type="term" value="F:DNA binding"/>
    <property type="evidence" value="ECO:0007669"/>
    <property type="project" value="UniProtKB-KW"/>
</dbReference>
<keyword evidence="8" id="KW-1185">Reference proteome</keyword>
<dbReference type="SUPFAM" id="SSF47459">
    <property type="entry name" value="HLH, helix-loop-helix DNA-binding domain"/>
    <property type="match status" value="1"/>
</dbReference>
<dbReference type="GO" id="GO:0005634">
    <property type="term" value="C:nucleus"/>
    <property type="evidence" value="ECO:0007669"/>
    <property type="project" value="UniProtKB-SubCell"/>
</dbReference>
<feature type="domain" description="BHLH" evidence="6">
    <location>
        <begin position="139"/>
        <end position="188"/>
    </location>
</feature>
<dbReference type="PANTHER" id="PTHR45914">
    <property type="entry name" value="TRANSCRIPTION FACTOR HEC3-RELATED"/>
    <property type="match status" value="1"/>
</dbReference>
<evidence type="ECO:0000313" key="8">
    <source>
        <dbReference type="Proteomes" id="UP000250235"/>
    </source>
</evidence>
<dbReference type="Gene3D" id="4.10.280.10">
    <property type="entry name" value="Helix-loop-helix DNA-binding domain"/>
    <property type="match status" value="1"/>
</dbReference>
<name>A0A2Z7B6F9_9LAMI</name>
<evidence type="ECO:0000313" key="7">
    <source>
        <dbReference type="EMBL" id="KZV29365.1"/>
    </source>
</evidence>
<dbReference type="SMART" id="SM00353">
    <property type="entry name" value="HLH"/>
    <property type="match status" value="1"/>
</dbReference>
<comment type="subcellular location">
    <subcellularLocation>
        <location evidence="1">Nucleus</location>
    </subcellularLocation>
</comment>
<keyword evidence="4" id="KW-0804">Transcription</keyword>
<dbReference type="PROSITE" id="PS50888">
    <property type="entry name" value="BHLH"/>
    <property type="match status" value="1"/>
</dbReference>
<evidence type="ECO:0000256" key="1">
    <source>
        <dbReference type="ARBA" id="ARBA00004123"/>
    </source>
</evidence>
<dbReference type="GO" id="GO:0003700">
    <property type="term" value="F:DNA-binding transcription factor activity"/>
    <property type="evidence" value="ECO:0007669"/>
    <property type="project" value="InterPro"/>
</dbReference>
<dbReference type="AlphaFoldDB" id="A0A2Z7B6F9"/>
<keyword evidence="5" id="KW-0539">Nucleus</keyword>
<proteinExistence type="predicted"/>
<evidence type="ECO:0000259" key="6">
    <source>
        <dbReference type="PROSITE" id="PS50888"/>
    </source>
</evidence>
<organism evidence="7 8">
    <name type="scientific">Dorcoceras hygrometricum</name>
    <dbReference type="NCBI Taxonomy" id="472368"/>
    <lineage>
        <taxon>Eukaryota</taxon>
        <taxon>Viridiplantae</taxon>
        <taxon>Streptophyta</taxon>
        <taxon>Embryophyta</taxon>
        <taxon>Tracheophyta</taxon>
        <taxon>Spermatophyta</taxon>
        <taxon>Magnoliopsida</taxon>
        <taxon>eudicotyledons</taxon>
        <taxon>Gunneridae</taxon>
        <taxon>Pentapetalae</taxon>
        <taxon>asterids</taxon>
        <taxon>lamiids</taxon>
        <taxon>Lamiales</taxon>
        <taxon>Gesneriaceae</taxon>
        <taxon>Didymocarpoideae</taxon>
        <taxon>Trichosporeae</taxon>
        <taxon>Loxocarpinae</taxon>
        <taxon>Dorcoceras</taxon>
    </lineage>
</organism>
<evidence type="ECO:0000256" key="3">
    <source>
        <dbReference type="ARBA" id="ARBA00023125"/>
    </source>
</evidence>
<evidence type="ECO:0000256" key="4">
    <source>
        <dbReference type="ARBA" id="ARBA00023163"/>
    </source>
</evidence>
<accession>A0A2Z7B6F9</accession>
<dbReference type="Proteomes" id="UP000250235">
    <property type="component" value="Unassembled WGS sequence"/>
</dbReference>
<keyword evidence="3" id="KW-0238">DNA-binding</keyword>
<sequence length="257" mass="29042">MALSNYSYWDTFHQFNAETTVFAQTEANEQLPSELQGCSDYLDFGDYVYSCNSTTDHLFNQHSMFYSSEINYDYLLPGHFQEVLPKRQKLAACGFQEYSLEVPVPPLPEYPPLMAPPVYRSYATCDGGGVKRQPATSGGSLSAQSIAARQRRRKITDKTQQLGKLIPGGQKMNTAEMFGAAHKYIKFLQAQVGILEFAVKSYDHQENKASSFPEEEEQHYLHGLLESPLIQEKLFSAEKCLVPKTFVQSLNIDYQSS</sequence>
<dbReference type="GO" id="GO:0046983">
    <property type="term" value="F:protein dimerization activity"/>
    <property type="evidence" value="ECO:0007669"/>
    <property type="project" value="InterPro"/>
</dbReference>
<reference evidence="7 8" key="1">
    <citation type="journal article" date="2015" name="Proc. Natl. Acad. Sci. U.S.A.">
        <title>The resurrection genome of Boea hygrometrica: A blueprint for survival of dehydration.</title>
        <authorList>
            <person name="Xiao L."/>
            <person name="Yang G."/>
            <person name="Zhang L."/>
            <person name="Yang X."/>
            <person name="Zhao S."/>
            <person name="Ji Z."/>
            <person name="Zhou Q."/>
            <person name="Hu M."/>
            <person name="Wang Y."/>
            <person name="Chen M."/>
            <person name="Xu Y."/>
            <person name="Jin H."/>
            <person name="Xiao X."/>
            <person name="Hu G."/>
            <person name="Bao F."/>
            <person name="Hu Y."/>
            <person name="Wan P."/>
            <person name="Li L."/>
            <person name="Deng X."/>
            <person name="Kuang T."/>
            <person name="Xiang C."/>
            <person name="Zhu J.K."/>
            <person name="Oliver M.J."/>
            <person name="He Y."/>
        </authorList>
    </citation>
    <scope>NUCLEOTIDE SEQUENCE [LARGE SCALE GENOMIC DNA]</scope>
    <source>
        <strain evidence="8">cv. XS01</strain>
    </source>
</reference>
<dbReference type="InterPro" id="IPR036638">
    <property type="entry name" value="HLH_DNA-bd_sf"/>
</dbReference>
<keyword evidence="2" id="KW-0805">Transcription regulation</keyword>
<gene>
    <name evidence="7" type="ORF">F511_15897</name>
</gene>
<dbReference type="EMBL" id="KV009380">
    <property type="protein sequence ID" value="KZV29365.1"/>
    <property type="molecule type" value="Genomic_DNA"/>
</dbReference>
<evidence type="ECO:0000256" key="2">
    <source>
        <dbReference type="ARBA" id="ARBA00023015"/>
    </source>
</evidence>
<dbReference type="CDD" id="cd11393">
    <property type="entry name" value="bHLH_AtbHLH_like"/>
    <property type="match status" value="1"/>
</dbReference>
<protein>
    <submittedName>
        <fullName evidence="7">Basic helix-loop-helix family protein</fullName>
    </submittedName>
</protein>
<dbReference type="InterPro" id="IPR011598">
    <property type="entry name" value="bHLH_dom"/>
</dbReference>
<dbReference type="InterPro" id="IPR045239">
    <property type="entry name" value="bHLH95_bHLH"/>
</dbReference>
<dbReference type="Pfam" id="PF00010">
    <property type="entry name" value="HLH"/>
    <property type="match status" value="1"/>
</dbReference>
<evidence type="ECO:0000256" key="5">
    <source>
        <dbReference type="ARBA" id="ARBA00023242"/>
    </source>
</evidence>
<dbReference type="OrthoDB" id="1921534at2759"/>
<dbReference type="InterPro" id="IPR045843">
    <property type="entry name" value="IND-like"/>
</dbReference>